<dbReference type="InterPro" id="IPR044048">
    <property type="entry name" value="Big_12"/>
</dbReference>
<feature type="domain" description="Bacterial Ig-like" evidence="8">
    <location>
        <begin position="1372"/>
        <end position="1442"/>
    </location>
</feature>
<gene>
    <name evidence="10" type="ORF">JQX41_22785</name>
    <name evidence="11" type="ORF">JQX48_22670</name>
</gene>
<evidence type="ECO:0000313" key="10">
    <source>
        <dbReference type="EMBL" id="MBM2415139.1"/>
    </source>
</evidence>
<dbReference type="PANTHER" id="PTHR43399:SF4">
    <property type="entry name" value="CELL WALL-ASSOCIATED PROTEASE"/>
    <property type="match status" value="1"/>
</dbReference>
<feature type="domain" description="Bacterial Ig-like" evidence="8">
    <location>
        <begin position="1188"/>
        <end position="1260"/>
    </location>
</feature>
<dbReference type="PROSITE" id="PS51892">
    <property type="entry name" value="SUBTILASE"/>
    <property type="match status" value="1"/>
</dbReference>
<dbReference type="InterPro" id="IPR013783">
    <property type="entry name" value="Ig-like_fold"/>
</dbReference>
<feature type="active site" description="Charge relay system" evidence="5">
    <location>
        <position position="646"/>
    </location>
</feature>
<dbReference type="Gene3D" id="3.40.50.200">
    <property type="entry name" value="Peptidase S8/S53 domain"/>
    <property type="match status" value="1"/>
</dbReference>
<feature type="domain" description="Bacterial Ig-like" evidence="8">
    <location>
        <begin position="1280"/>
        <end position="1360"/>
    </location>
</feature>
<evidence type="ECO:0000313" key="11">
    <source>
        <dbReference type="EMBL" id="MBM2419783.1"/>
    </source>
</evidence>
<dbReference type="EMBL" id="JAFBXE010000028">
    <property type="protein sequence ID" value="MBM2415139.1"/>
    <property type="molecule type" value="Genomic_DNA"/>
</dbReference>
<evidence type="ECO:0000256" key="4">
    <source>
        <dbReference type="ARBA" id="ARBA00022825"/>
    </source>
</evidence>
<dbReference type="SUPFAM" id="SSF51120">
    <property type="entry name" value="beta-Roll"/>
    <property type="match status" value="1"/>
</dbReference>
<name>A0A9Q2NWF8_9RHOB</name>
<dbReference type="InterPro" id="IPR044016">
    <property type="entry name" value="Big_13"/>
</dbReference>
<dbReference type="Gene3D" id="2.60.40.10">
    <property type="entry name" value="Immunoglobulins"/>
    <property type="match status" value="3"/>
</dbReference>
<evidence type="ECO:0000313" key="13">
    <source>
        <dbReference type="Proteomes" id="UP000809440"/>
    </source>
</evidence>
<comment type="similarity">
    <text evidence="1 5 6">Belongs to the peptidase S8 family.</text>
</comment>
<dbReference type="PRINTS" id="PR00723">
    <property type="entry name" value="SUBTILISIN"/>
</dbReference>
<evidence type="ECO:0000256" key="5">
    <source>
        <dbReference type="PROSITE-ProRule" id="PRU01240"/>
    </source>
</evidence>
<feature type="domain" description="Bacterial Ig-like" evidence="8">
    <location>
        <begin position="1098"/>
        <end position="1177"/>
    </location>
</feature>
<feature type="active site" description="Charge relay system" evidence="5">
    <location>
        <position position="475"/>
    </location>
</feature>
<feature type="domain" description="Peptidase S8/S53" evidence="7">
    <location>
        <begin position="361"/>
        <end position="680"/>
    </location>
</feature>
<reference evidence="10 13" key="1">
    <citation type="submission" date="2021-01" db="EMBL/GenBank/DDBJ databases">
        <title>Diatom-associated Roseobacters Show Island Model of Population Structure.</title>
        <authorList>
            <person name="Qu L."/>
            <person name="Feng X."/>
            <person name="Chen Y."/>
            <person name="Li L."/>
            <person name="Wang X."/>
            <person name="Hu Z."/>
            <person name="Wang H."/>
            <person name="Luo H."/>
        </authorList>
    </citation>
    <scope>NUCLEOTIDE SEQUENCE</scope>
    <source>
        <strain evidence="11 13">CC28-63</strain>
        <strain evidence="10">CC28-69</strain>
    </source>
</reference>
<dbReference type="InterPro" id="IPR051048">
    <property type="entry name" value="Peptidase_S8/S53_subtilisin"/>
</dbReference>
<dbReference type="InterPro" id="IPR011049">
    <property type="entry name" value="Serralysin-like_metalloprot_C"/>
</dbReference>
<feature type="active site" description="Charge relay system" evidence="5">
    <location>
        <position position="367"/>
    </location>
</feature>
<dbReference type="InterPro" id="IPR015500">
    <property type="entry name" value="Peptidase_S8_subtilisin-rel"/>
</dbReference>
<comment type="caution">
    <text evidence="10">The sequence shown here is derived from an EMBL/GenBank/DDBJ whole genome shotgun (WGS) entry which is preliminary data.</text>
</comment>
<dbReference type="InterPro" id="IPR000209">
    <property type="entry name" value="Peptidase_S8/S53_dom"/>
</dbReference>
<feature type="domain" description="Bacterial Ig-like" evidence="9">
    <location>
        <begin position="829"/>
        <end position="910"/>
    </location>
</feature>
<evidence type="ECO:0000256" key="3">
    <source>
        <dbReference type="ARBA" id="ARBA00022801"/>
    </source>
</evidence>
<evidence type="ECO:0000256" key="6">
    <source>
        <dbReference type="RuleBase" id="RU003355"/>
    </source>
</evidence>
<dbReference type="PROSITE" id="PS00138">
    <property type="entry name" value="SUBTILASE_SER"/>
    <property type="match status" value="1"/>
</dbReference>
<dbReference type="NCBIfam" id="NF033510">
    <property type="entry name" value="Ca_tandemer"/>
    <property type="match status" value="4"/>
</dbReference>
<dbReference type="PROSITE" id="PS00136">
    <property type="entry name" value="SUBTILASE_ASP"/>
    <property type="match status" value="1"/>
</dbReference>
<evidence type="ECO:0000259" key="7">
    <source>
        <dbReference type="Pfam" id="PF00082"/>
    </source>
</evidence>
<dbReference type="SUPFAM" id="SSF52743">
    <property type="entry name" value="Subtilisin-like"/>
    <property type="match status" value="1"/>
</dbReference>
<dbReference type="InterPro" id="IPR023827">
    <property type="entry name" value="Peptidase_S8_Asp-AS"/>
</dbReference>
<dbReference type="Proteomes" id="UP000755667">
    <property type="component" value="Unassembled WGS sequence"/>
</dbReference>
<dbReference type="PRINTS" id="PR00313">
    <property type="entry name" value="CABNDNGRPT"/>
</dbReference>
<keyword evidence="4 5" id="KW-0720">Serine protease</keyword>
<dbReference type="GO" id="GO:0004252">
    <property type="term" value="F:serine-type endopeptidase activity"/>
    <property type="evidence" value="ECO:0007669"/>
    <property type="project" value="UniProtKB-UniRule"/>
</dbReference>
<organism evidence="10 12">
    <name type="scientific">Marivita cryptomonadis</name>
    <dbReference type="NCBI Taxonomy" id="505252"/>
    <lineage>
        <taxon>Bacteria</taxon>
        <taxon>Pseudomonadati</taxon>
        <taxon>Pseudomonadota</taxon>
        <taxon>Alphaproteobacteria</taxon>
        <taxon>Rhodobacterales</taxon>
        <taxon>Roseobacteraceae</taxon>
        <taxon>Marivita</taxon>
    </lineage>
</organism>
<dbReference type="InterPro" id="IPR023828">
    <property type="entry name" value="Peptidase_S8_Ser-AS"/>
</dbReference>
<keyword evidence="13" id="KW-1185">Reference proteome</keyword>
<evidence type="ECO:0000256" key="2">
    <source>
        <dbReference type="ARBA" id="ARBA00022670"/>
    </source>
</evidence>
<proteinExistence type="inferred from homology"/>
<dbReference type="InterPro" id="IPR022398">
    <property type="entry name" value="Peptidase_S8_His-AS"/>
</dbReference>
<dbReference type="Pfam" id="PF19077">
    <property type="entry name" value="Big_13"/>
    <property type="match status" value="4"/>
</dbReference>
<dbReference type="InterPro" id="IPR036852">
    <property type="entry name" value="Peptidase_S8/S53_dom_sf"/>
</dbReference>
<accession>A0A9Q2NWF8</accession>
<dbReference type="EMBL" id="JAFBXF010000027">
    <property type="protein sequence ID" value="MBM2419783.1"/>
    <property type="molecule type" value="Genomic_DNA"/>
</dbReference>
<dbReference type="CDD" id="cd07473">
    <property type="entry name" value="Peptidases_S8_Subtilisin_like"/>
    <property type="match status" value="1"/>
</dbReference>
<dbReference type="PANTHER" id="PTHR43399">
    <property type="entry name" value="SUBTILISIN-RELATED"/>
    <property type="match status" value="1"/>
</dbReference>
<protein>
    <submittedName>
        <fullName evidence="10">S8 family serine peptidase</fullName>
    </submittedName>
</protein>
<keyword evidence="2 5" id="KW-0645">Protease</keyword>
<dbReference type="GO" id="GO:0006508">
    <property type="term" value="P:proteolysis"/>
    <property type="evidence" value="ECO:0007669"/>
    <property type="project" value="UniProtKB-KW"/>
</dbReference>
<dbReference type="Pfam" id="PF19078">
    <property type="entry name" value="Big_12"/>
    <property type="match status" value="2"/>
</dbReference>
<feature type="domain" description="Bacterial Ig-like" evidence="9">
    <location>
        <begin position="714"/>
        <end position="796"/>
    </location>
</feature>
<keyword evidence="3 5" id="KW-0378">Hydrolase</keyword>
<dbReference type="PROSITE" id="PS00137">
    <property type="entry name" value="SUBTILASE_HIS"/>
    <property type="match status" value="1"/>
</dbReference>
<dbReference type="Proteomes" id="UP000809440">
    <property type="component" value="Unassembled WGS sequence"/>
</dbReference>
<evidence type="ECO:0000259" key="8">
    <source>
        <dbReference type="Pfam" id="PF19077"/>
    </source>
</evidence>
<evidence type="ECO:0000256" key="1">
    <source>
        <dbReference type="ARBA" id="ARBA00011073"/>
    </source>
</evidence>
<dbReference type="Pfam" id="PF00082">
    <property type="entry name" value="Peptidase_S8"/>
    <property type="match status" value="1"/>
</dbReference>
<evidence type="ECO:0000259" key="9">
    <source>
        <dbReference type="Pfam" id="PF19078"/>
    </source>
</evidence>
<dbReference type="Gene3D" id="2.150.10.10">
    <property type="entry name" value="Serralysin-like metalloprotease, C-terminal"/>
    <property type="match status" value="1"/>
</dbReference>
<dbReference type="InterPro" id="IPR034204">
    <property type="entry name" value="PfSUB1-like_cat_dom"/>
</dbReference>
<evidence type="ECO:0000313" key="12">
    <source>
        <dbReference type="Proteomes" id="UP000755667"/>
    </source>
</evidence>
<dbReference type="RefSeq" id="WP_138487745.1">
    <property type="nucleotide sequence ID" value="NZ_JAFBWU010000028.1"/>
</dbReference>
<sequence length="1610" mass="165673">MFDSVGTGGLAAYMSFREWSWNNILILIGLETEARLAEISTSDEDNRLDLQVETAHPVTPDELENLVALIGAKLIQDPIESESSRIDGGVVYALSITSNNTPVHIEAVLLEIPDVVTVWLNEIVATTEPVPLVPNTVPWSPQNVPIMAKLEFSEIGDLMAEGSSKLSPLVNMADPETIFGPLLSAQVAEFEAVLDVTPNMVMGGTLAFGGPVNGNRGTRPVEGIEQPSGEAAYVAGQLLVQFSGKASDTGKLQALKAIGGQIEEVINETAGPYGTGGQLVLISFDASLPIDRVIENLLRDATVETAGRNWFYQSEAFVSDDRYYTDGSLWGMYGDTTSPANQYGSQAGEAWAAGYGGSMSTVVGVIDTGMDPTHPDLYLNIWLNQMEIPLALRDVLKDTDLDGLITFRDLNHADNSSHVSDLNNNNRIDAFDLLDDTVWTDGVDTSGNGYIDDLVGWNFWDNNNQPYLASDGDEHGTHVAGTIGGLGGNGAGVVGVNWDVQLMPLKFLGPSGGYTSGAIAAVDYYTWYAKNDTTLDYAATNNSWGGGGFSTALRDAIVRGGLEDVLFVAAAGNSGNDADASPSYPAAYTTIEFLGYEAVLSVAAINSSGGLASFSNYGDVSVDLGAPGVSVWSTLPGGYGSYFGTSMASPHVAGAIALYATAFPTATAAEIRDILLGSVTETGALLGKTVTGGRLDINTMMNGMADAPVYVLGMVVNDSVIAGGEMLEVTISFSKGVTFDQTGLTYDAGSLDFFSLTSNGDGTTWVATFTPAAAVTSSSQTVGVKPGSYTATDGSLSDAPAATSGEFTVDTVAPGTPIISMVVNDANGDGNLTTGESATVTITFTEAVTNFETTDITLTGATGSLTGLQSTDGMIWTVTFTPASGQSGEFSVSVAETYTDVAGNSGTSGTQGGFALNTTGSTPGMNVYGTDGSESVFGGDGDDIISGLPENTAFNGAGTIDFLYGYGGVDTFILGNASAGIFYDDGNDNSGNTGTNDYAHIKDFGVGGADKVKLIGGDGQYLLAEWTMDGVAGTVIAKDGSGRKFGSFDSKDEIIAFLEGVTPGDLSKTTDETGTFTFVTFAGGPDMIAPVVTVEGLTTSDTTPALSGTVDDFTASILVAINGSSYAATNSGNGTWTLADNTIMELADGTYDVVVTATDGAGNSATDSTTTDLVIDTTAPVVTVDTLTTSDTTPQLTGTVTGTTVPISVAVNGSSYTATNNGNGTWTLVDDAITSALAPGTYDVSVRVTDEAGNVGQDTSADELIITDSAGPVVTVDALTTSDTTPTLSGKVDDTAALISVAINGSIYTATNNGDGTWMLVEGAIATGLADGTYDVVVTATDGAGNSATDNTAGELIIDTTLPVVTVAALSTPDTTPTLTGMVTDTTTATVSVAVGTQTFENVSVDAFGNWSVTVSTALTPGTYDVSATATDAAGNSATDQTISELIIEEFLGQIIFGTTGSDVLSGGSGNDIISGLPDPAETPTTTTLGEGEVDTLTGGGGEDVFVLGDSRGIFYDDDNPRSGNNGKNDYALITDFMIGVDKIQLSLTGAGTSIFDEYFLVAWTQSGVTGTGIFHDTDGAGRFDSKDEMIGLVEAVGVSDFTDTDFVVV</sequence>